<dbReference type="Proteomes" id="UP001156708">
    <property type="component" value="Unassembled WGS sequence"/>
</dbReference>
<protein>
    <submittedName>
        <fullName evidence="1">Uncharacterized protein</fullName>
    </submittedName>
</protein>
<dbReference type="EMBL" id="BSNZ01000013">
    <property type="protein sequence ID" value="GLQ85127.1"/>
    <property type="molecule type" value="Genomic_DNA"/>
</dbReference>
<gene>
    <name evidence="1" type="ORF">GCM10007872_16260</name>
    <name evidence="2" type="ORF">GCM10007872_20350</name>
</gene>
<reference evidence="1" key="3">
    <citation type="submission" date="2023-01" db="EMBL/GenBank/DDBJ databases">
        <title>Draft genome sequence of Gluconobacter sphaericus strain NBRC 12467.</title>
        <authorList>
            <person name="Sun Q."/>
            <person name="Mori K."/>
        </authorList>
    </citation>
    <scope>NUCLEOTIDE SEQUENCE</scope>
    <source>
        <strain evidence="1">NBRC 12467</strain>
    </source>
</reference>
<organism evidence="1 3">
    <name type="scientific">Gluconobacter sphaericus NBRC 12467</name>
    <dbReference type="NCBI Taxonomy" id="1307951"/>
    <lineage>
        <taxon>Bacteria</taxon>
        <taxon>Pseudomonadati</taxon>
        <taxon>Pseudomonadota</taxon>
        <taxon>Alphaproteobacteria</taxon>
        <taxon>Acetobacterales</taxon>
        <taxon>Acetobacteraceae</taxon>
        <taxon>Gluconobacter</taxon>
    </lineage>
</organism>
<keyword evidence="3" id="KW-1185">Reference proteome</keyword>
<dbReference type="EMBL" id="BSNZ01000008">
    <property type="protein sequence ID" value="GLQ84718.1"/>
    <property type="molecule type" value="Genomic_DNA"/>
</dbReference>
<comment type="caution">
    <text evidence="1">The sequence shown here is derived from an EMBL/GenBank/DDBJ whole genome shotgun (WGS) entry which is preliminary data.</text>
</comment>
<sequence length="96" mass="10620">MRKSAQLLVWRWLSPHVGDLVPAGWTVAKGAPAVRVVARADKEVDIAKAAARWAAETEVKWAVVAQAAECKIETQLRLGFFFWKSMATKNMAILAK</sequence>
<reference evidence="1" key="1">
    <citation type="journal article" date="2014" name="Int. J. Syst. Evol. Microbiol.">
        <title>Complete genome sequence of Corynebacterium casei LMG S-19264T (=DSM 44701T), isolated from a smear-ripened cheese.</title>
        <authorList>
            <consortium name="US DOE Joint Genome Institute (JGI-PGF)"/>
            <person name="Walter F."/>
            <person name="Albersmeier A."/>
            <person name="Kalinowski J."/>
            <person name="Ruckert C."/>
        </authorList>
    </citation>
    <scope>NUCLEOTIDE SEQUENCE</scope>
    <source>
        <strain evidence="1">NBRC 12467</strain>
    </source>
</reference>
<evidence type="ECO:0000313" key="3">
    <source>
        <dbReference type="Proteomes" id="UP001156708"/>
    </source>
</evidence>
<proteinExistence type="predicted"/>
<dbReference type="AlphaFoldDB" id="A0AA37SHS3"/>
<evidence type="ECO:0000313" key="2">
    <source>
        <dbReference type="EMBL" id="GLQ85127.1"/>
    </source>
</evidence>
<evidence type="ECO:0000313" key="1">
    <source>
        <dbReference type="EMBL" id="GLQ84718.1"/>
    </source>
</evidence>
<name>A0AA37SHS3_9PROT</name>
<accession>A0AA37SHS3</accession>
<reference evidence="3" key="2">
    <citation type="journal article" date="2019" name="Int. J. Syst. Evol. Microbiol.">
        <title>The Global Catalogue of Microorganisms (GCM) 10K type strain sequencing project: providing services to taxonomists for standard genome sequencing and annotation.</title>
        <authorList>
            <consortium name="The Broad Institute Genomics Platform"/>
            <consortium name="The Broad Institute Genome Sequencing Center for Infectious Disease"/>
            <person name="Wu L."/>
            <person name="Ma J."/>
        </authorList>
    </citation>
    <scope>NUCLEOTIDE SEQUENCE [LARGE SCALE GENOMIC DNA]</scope>
    <source>
        <strain evidence="3">NBRC 12467</strain>
    </source>
</reference>